<comment type="caution">
    <text evidence="2">The sequence shown here is derived from an EMBL/GenBank/DDBJ whole genome shotgun (WGS) entry which is preliminary data.</text>
</comment>
<sequence length="97" mass="11450">MIRHLVLFKLNEGVDRDDPRVRQGYEAFRALPGTIDEIRHWELGWNVSDRPIAYDFAINSAFDDADALRRYVEHPDHQAGVALWREFSTWVIADYEF</sequence>
<evidence type="ECO:0000313" key="3">
    <source>
        <dbReference type="Proteomes" id="UP001589703"/>
    </source>
</evidence>
<dbReference type="InterPro" id="IPR013097">
    <property type="entry name" value="Dabb"/>
</dbReference>
<accession>A0ABV5VKG2</accession>
<dbReference type="RefSeq" id="WP_247468521.1">
    <property type="nucleotide sequence ID" value="NZ_JBHMAR010000040.1"/>
</dbReference>
<reference evidence="2 3" key="1">
    <citation type="submission" date="2024-09" db="EMBL/GenBank/DDBJ databases">
        <authorList>
            <person name="Sun Q."/>
            <person name="Mori K."/>
        </authorList>
    </citation>
    <scope>NUCLEOTIDE SEQUENCE [LARGE SCALE GENOMIC DNA]</scope>
    <source>
        <strain evidence="2 3">JCM 10918</strain>
    </source>
</reference>
<feature type="domain" description="Stress-response A/B barrel" evidence="1">
    <location>
        <begin position="2"/>
        <end position="95"/>
    </location>
</feature>
<evidence type="ECO:0000259" key="1">
    <source>
        <dbReference type="PROSITE" id="PS51502"/>
    </source>
</evidence>
<proteinExistence type="predicted"/>
<dbReference type="EMBL" id="JBHMAR010000040">
    <property type="protein sequence ID" value="MFB9738103.1"/>
    <property type="molecule type" value="Genomic_DNA"/>
</dbReference>
<dbReference type="Gene3D" id="3.30.70.100">
    <property type="match status" value="1"/>
</dbReference>
<dbReference type="Proteomes" id="UP001589703">
    <property type="component" value="Unassembled WGS sequence"/>
</dbReference>
<evidence type="ECO:0000313" key="2">
    <source>
        <dbReference type="EMBL" id="MFB9738103.1"/>
    </source>
</evidence>
<dbReference type="PANTHER" id="PTHR37832:SF1">
    <property type="entry name" value="STRESS-RESPONSE A_B BARREL DOMAIN-CONTAINING PROTEIN"/>
    <property type="match status" value="1"/>
</dbReference>
<dbReference type="SUPFAM" id="SSF54909">
    <property type="entry name" value="Dimeric alpha+beta barrel"/>
    <property type="match status" value="1"/>
</dbReference>
<dbReference type="Pfam" id="PF07876">
    <property type="entry name" value="Dabb"/>
    <property type="match status" value="1"/>
</dbReference>
<dbReference type="InterPro" id="IPR011008">
    <property type="entry name" value="Dimeric_a/b-barrel"/>
</dbReference>
<protein>
    <submittedName>
        <fullName evidence="2">Dabb family protein</fullName>
    </submittedName>
</protein>
<dbReference type="SMART" id="SM00886">
    <property type="entry name" value="Dabb"/>
    <property type="match status" value="1"/>
</dbReference>
<dbReference type="PANTHER" id="PTHR37832">
    <property type="entry name" value="BLL2683 PROTEIN"/>
    <property type="match status" value="1"/>
</dbReference>
<keyword evidence="3" id="KW-1185">Reference proteome</keyword>
<gene>
    <name evidence="2" type="ORF">ACFFRO_23745</name>
</gene>
<organism evidence="2 3">
    <name type="scientific">Streptomyces thermocoprophilus</name>
    <dbReference type="NCBI Taxonomy" id="78356"/>
    <lineage>
        <taxon>Bacteria</taxon>
        <taxon>Bacillati</taxon>
        <taxon>Actinomycetota</taxon>
        <taxon>Actinomycetes</taxon>
        <taxon>Kitasatosporales</taxon>
        <taxon>Streptomycetaceae</taxon>
        <taxon>Streptomyces</taxon>
    </lineage>
</organism>
<dbReference type="PROSITE" id="PS51502">
    <property type="entry name" value="S_R_A_B_BARREL"/>
    <property type="match status" value="1"/>
</dbReference>
<name>A0ABV5VKG2_9ACTN</name>